<name>A0A0C1QFG8_9RICK</name>
<dbReference type="Gene3D" id="2.40.70.10">
    <property type="entry name" value="Acid Proteases"/>
    <property type="match status" value="1"/>
</dbReference>
<dbReference type="AlphaFoldDB" id="A0A0C1QFG8"/>
<dbReference type="Pfam" id="PF13975">
    <property type="entry name" value="gag-asp_proteas"/>
    <property type="match status" value="1"/>
</dbReference>
<accession>A0A0C1QFG8</accession>
<dbReference type="OrthoDB" id="7595324at2"/>
<dbReference type="RefSeq" id="WP_152606900.1">
    <property type="nucleotide sequence ID" value="NZ_JSWE01000206.1"/>
</dbReference>
<feature type="transmembrane region" description="Helical" evidence="1">
    <location>
        <begin position="66"/>
        <end position="82"/>
    </location>
</feature>
<evidence type="ECO:0000313" key="3">
    <source>
        <dbReference type="Proteomes" id="UP000031258"/>
    </source>
</evidence>
<gene>
    <name evidence="2" type="ORF">NF27_IN00500</name>
</gene>
<protein>
    <recommendedName>
        <fullName evidence="4">Peptidase A2 domain-containing protein</fullName>
    </recommendedName>
</protein>
<dbReference type="NCBIfam" id="TIGR02281">
    <property type="entry name" value="clan_AA_DTGA"/>
    <property type="match status" value="1"/>
</dbReference>
<dbReference type="CDD" id="cd05483">
    <property type="entry name" value="retropepsin_like_bacteria"/>
    <property type="match status" value="1"/>
</dbReference>
<organism evidence="2 3">
    <name type="scientific">Candidatus Jidaibacter acanthamoebae</name>
    <dbReference type="NCBI Taxonomy" id="86105"/>
    <lineage>
        <taxon>Bacteria</taxon>
        <taxon>Pseudomonadati</taxon>
        <taxon>Pseudomonadota</taxon>
        <taxon>Alphaproteobacteria</taxon>
        <taxon>Rickettsiales</taxon>
        <taxon>Candidatus Midichloriaceae</taxon>
        <taxon>Candidatus Jidaibacter</taxon>
    </lineage>
</organism>
<keyword evidence="1" id="KW-0472">Membrane</keyword>
<keyword evidence="1" id="KW-1133">Transmembrane helix</keyword>
<dbReference type="InterPro" id="IPR021109">
    <property type="entry name" value="Peptidase_aspartic_dom_sf"/>
</dbReference>
<evidence type="ECO:0008006" key="4">
    <source>
        <dbReference type="Google" id="ProtNLM"/>
    </source>
</evidence>
<comment type="caution">
    <text evidence="2">The sequence shown here is derived from an EMBL/GenBank/DDBJ whole genome shotgun (WGS) entry which is preliminary data.</text>
</comment>
<evidence type="ECO:0000256" key="1">
    <source>
        <dbReference type="SAM" id="Phobius"/>
    </source>
</evidence>
<dbReference type="InterPro" id="IPR011969">
    <property type="entry name" value="Clan_AA_Asp_peptidase_C"/>
</dbReference>
<dbReference type="Proteomes" id="UP000031258">
    <property type="component" value="Unassembled WGS sequence"/>
</dbReference>
<keyword evidence="3" id="KW-1185">Reference proteome</keyword>
<dbReference type="GO" id="GO:0004190">
    <property type="term" value="F:aspartic-type endopeptidase activity"/>
    <property type="evidence" value="ECO:0007669"/>
    <property type="project" value="InterPro"/>
</dbReference>
<dbReference type="InterPro" id="IPR001969">
    <property type="entry name" value="Aspartic_peptidase_AS"/>
</dbReference>
<dbReference type="PROSITE" id="PS00141">
    <property type="entry name" value="ASP_PROTEASE"/>
    <property type="match status" value="1"/>
</dbReference>
<dbReference type="GO" id="GO:0006508">
    <property type="term" value="P:proteolysis"/>
    <property type="evidence" value="ECO:0007669"/>
    <property type="project" value="InterPro"/>
</dbReference>
<reference evidence="2 3" key="1">
    <citation type="submission" date="2014-11" db="EMBL/GenBank/DDBJ databases">
        <title>A Rickettsiales Symbiont of Amoebae With Ancient Features.</title>
        <authorList>
            <person name="Schulz F."/>
            <person name="Martijn J."/>
            <person name="Wascher F."/>
            <person name="Kostanjsek R."/>
            <person name="Ettema T.J."/>
            <person name="Horn M."/>
        </authorList>
    </citation>
    <scope>NUCLEOTIDE SEQUENCE [LARGE SCALE GENOMIC DNA]</scope>
    <source>
        <strain evidence="2 3">UWC36</strain>
    </source>
</reference>
<dbReference type="SUPFAM" id="SSF50630">
    <property type="entry name" value="Acid proteases"/>
    <property type="match status" value="1"/>
</dbReference>
<dbReference type="EMBL" id="JSWE01000206">
    <property type="protein sequence ID" value="KIE04309.1"/>
    <property type="molecule type" value="Genomic_DNA"/>
</dbReference>
<evidence type="ECO:0000313" key="2">
    <source>
        <dbReference type="EMBL" id="KIE04309.1"/>
    </source>
</evidence>
<feature type="transmembrane region" description="Helical" evidence="1">
    <location>
        <begin position="37"/>
        <end position="54"/>
    </location>
</feature>
<keyword evidence="1" id="KW-0812">Transmembrane</keyword>
<sequence>MSISGKKALLRRRASNLGNHFGKVDRVRCMQYEKIEIVRSILVLMLIIASFIAAKRYKNIPFLKYSLYWVAIFVFFGLIYTFKNAAFEVKEKMAAELIPGYAVSSGGQMVVKKADNGHFYLYLNLNGKTVRFMVDTGATNVSISKNLAQEIGINTENLKFIYTAYTANGVIRTANAIVREIELGDFKLNNFTVSVSDYDETIPLLGMSFLNKFKSYEFRGDSLYLKY</sequence>
<proteinExistence type="predicted"/>
<dbReference type="STRING" id="86105.NF27_IN00500"/>
<dbReference type="InterPro" id="IPR034122">
    <property type="entry name" value="Retropepsin-like_bacterial"/>
</dbReference>